<keyword evidence="2" id="KW-0645">Protease</keyword>
<evidence type="ECO:0008006" key="9">
    <source>
        <dbReference type="Google" id="ProtNLM"/>
    </source>
</evidence>
<evidence type="ECO:0000259" key="5">
    <source>
        <dbReference type="Pfam" id="PF02902"/>
    </source>
</evidence>
<dbReference type="GO" id="GO:0006508">
    <property type="term" value="P:proteolysis"/>
    <property type="evidence" value="ECO:0007669"/>
    <property type="project" value="UniProtKB-KW"/>
</dbReference>
<dbReference type="SUPFAM" id="SSF54001">
    <property type="entry name" value="Cysteine proteinases"/>
    <property type="match status" value="1"/>
</dbReference>
<dbReference type="InterPro" id="IPR003653">
    <property type="entry name" value="Peptidase_C48_C"/>
</dbReference>
<dbReference type="Pfam" id="PF09331">
    <property type="entry name" value="DUF1985"/>
    <property type="match status" value="1"/>
</dbReference>
<dbReference type="AlphaFoldDB" id="A0A9P1EEG5"/>
<dbReference type="InterPro" id="IPR038765">
    <property type="entry name" value="Papain-like_cys_pep_sf"/>
</dbReference>
<feature type="compositionally biased region" description="Basic and acidic residues" evidence="4">
    <location>
        <begin position="377"/>
        <end position="389"/>
    </location>
</feature>
<evidence type="ECO:0000256" key="4">
    <source>
        <dbReference type="SAM" id="MobiDB-lite"/>
    </source>
</evidence>
<feature type="domain" description="Ubiquitin-like protease family profile" evidence="5">
    <location>
        <begin position="591"/>
        <end position="694"/>
    </location>
</feature>
<dbReference type="PANTHER" id="PTHR48449:SF1">
    <property type="entry name" value="DUF1985 DOMAIN-CONTAINING PROTEIN"/>
    <property type="match status" value="1"/>
</dbReference>
<keyword evidence="8" id="KW-1185">Reference proteome</keyword>
<proteinExistence type="inferred from homology"/>
<dbReference type="PANTHER" id="PTHR48449">
    <property type="entry name" value="DUF1985 DOMAIN-CONTAINING PROTEIN"/>
    <property type="match status" value="1"/>
</dbReference>
<dbReference type="Gene3D" id="3.40.395.10">
    <property type="entry name" value="Adenoviral Proteinase, Chain A"/>
    <property type="match status" value="1"/>
</dbReference>
<protein>
    <recommendedName>
        <fullName evidence="9">Ubiquitin-like protease family profile domain-containing protein</fullName>
    </recommendedName>
</protein>
<feature type="region of interest" description="Disordered" evidence="4">
    <location>
        <begin position="347"/>
        <end position="396"/>
    </location>
</feature>
<evidence type="ECO:0000256" key="3">
    <source>
        <dbReference type="ARBA" id="ARBA00022801"/>
    </source>
</evidence>
<feature type="compositionally biased region" description="Low complexity" evidence="4">
    <location>
        <begin position="290"/>
        <end position="299"/>
    </location>
</feature>
<evidence type="ECO:0000313" key="7">
    <source>
        <dbReference type="EMBL" id="CAH9101138.1"/>
    </source>
</evidence>
<organism evidence="7 8">
    <name type="scientific">Cuscuta europaea</name>
    <name type="common">European dodder</name>
    <dbReference type="NCBI Taxonomy" id="41803"/>
    <lineage>
        <taxon>Eukaryota</taxon>
        <taxon>Viridiplantae</taxon>
        <taxon>Streptophyta</taxon>
        <taxon>Embryophyta</taxon>
        <taxon>Tracheophyta</taxon>
        <taxon>Spermatophyta</taxon>
        <taxon>Magnoliopsida</taxon>
        <taxon>eudicotyledons</taxon>
        <taxon>Gunneridae</taxon>
        <taxon>Pentapetalae</taxon>
        <taxon>asterids</taxon>
        <taxon>lamiids</taxon>
        <taxon>Solanales</taxon>
        <taxon>Convolvulaceae</taxon>
        <taxon>Cuscuteae</taxon>
        <taxon>Cuscuta</taxon>
        <taxon>Cuscuta subgen. Cuscuta</taxon>
    </lineage>
</organism>
<keyword evidence="3" id="KW-0378">Hydrolase</keyword>
<accession>A0A9P1EEG5</accession>
<dbReference type="Proteomes" id="UP001152484">
    <property type="component" value="Unassembled WGS sequence"/>
</dbReference>
<feature type="domain" description="DUF1985" evidence="6">
    <location>
        <begin position="22"/>
        <end position="149"/>
    </location>
</feature>
<comment type="similarity">
    <text evidence="1">Belongs to the peptidase C48 family.</text>
</comment>
<evidence type="ECO:0000256" key="2">
    <source>
        <dbReference type="ARBA" id="ARBA00022670"/>
    </source>
</evidence>
<dbReference type="Pfam" id="PF02902">
    <property type="entry name" value="Peptidase_C48"/>
    <property type="match status" value="1"/>
</dbReference>
<dbReference type="EMBL" id="CAMAPE010000038">
    <property type="protein sequence ID" value="CAH9101138.1"/>
    <property type="molecule type" value="Genomic_DNA"/>
</dbReference>
<name>A0A9P1EEG5_CUSEU</name>
<gene>
    <name evidence="7" type="ORF">CEURO_LOCUS15244</name>
</gene>
<feature type="region of interest" description="Disordered" evidence="4">
    <location>
        <begin position="238"/>
        <end position="299"/>
    </location>
</feature>
<feature type="compositionally biased region" description="Basic residues" evidence="4">
    <location>
        <begin position="250"/>
        <end position="259"/>
    </location>
</feature>
<comment type="caution">
    <text evidence="7">The sequence shown here is derived from an EMBL/GenBank/DDBJ whole genome shotgun (WGS) entry which is preliminary data.</text>
</comment>
<dbReference type="InterPro" id="IPR015410">
    <property type="entry name" value="DUF1985"/>
</dbReference>
<dbReference type="GO" id="GO:0008234">
    <property type="term" value="F:cysteine-type peptidase activity"/>
    <property type="evidence" value="ECO:0007669"/>
    <property type="project" value="InterPro"/>
</dbReference>
<feature type="compositionally biased region" description="Polar residues" evidence="4">
    <location>
        <begin position="280"/>
        <end position="289"/>
    </location>
</feature>
<reference evidence="7" key="1">
    <citation type="submission" date="2022-07" db="EMBL/GenBank/DDBJ databases">
        <authorList>
            <person name="Macas J."/>
            <person name="Novak P."/>
            <person name="Neumann P."/>
        </authorList>
    </citation>
    <scope>NUCLEOTIDE SEQUENCE</scope>
</reference>
<evidence type="ECO:0000313" key="8">
    <source>
        <dbReference type="Proteomes" id="UP001152484"/>
    </source>
</evidence>
<evidence type="ECO:0000256" key="1">
    <source>
        <dbReference type="ARBA" id="ARBA00005234"/>
    </source>
</evidence>
<evidence type="ECO:0000259" key="6">
    <source>
        <dbReference type="Pfam" id="PF09331"/>
    </source>
</evidence>
<sequence length="757" mass="85769">MSCCGQLIHYLLGNMVEVSNLQNALSFEIEGRIISFSVSDFSHIMGFPYDETVSIVHDNDSERGDIWNTYFPDYKTKVKRRDIKSVFQSIQRGRELEENIVKLSLLYVLSHAFLASEGQVSIHSTYLNLVDDLAAFNSYPWGRVIWDDMVGYFKASLKSIESNPSHYNVYGCVIALQVWAFESFPALKVINLARLVDPCSEPSILKWSSTAKPSSESLKDAIFCNKGFLFTPISQSDSVRELDNPPKPVPLKKKRHVKRSHESEDRFTPPLPDTTTSPDAQTHFSDSAPQNNQAASSSQATNYEARIVVLEEEVQTLKNEILGFHDKFKDLHIVIDNLKSLLEASKSKVSDTGKGSPQPFTRAPVDSHQAHPSAIEPPHDVEQHNEPPKVSEPPNEVLDVTDGEIIVDVDDTTNVGWTQVMIEAFELYDPKPQVLPTVNLASSLPPQAQSDTPLNIQVSPSKTSANICFDAIQEPGRPKRKVRSPIRYTPGSDALRKAKKKERSVQAICPFSRDPFAEFKSESERINFYNEIMEGVIRGHRSLCTVTKYTSEIDKNFHLDLDCGLEVERKSWLYRLHEPGQWLDATHIQSIDFYLRLKDATFKFPQKFSTSCTYFPSHLNALYDSYKSGSGDVSKAANDQYVIDVIAGDETQYLRPWYECDYIYFPFNLVSKHWVLVVLDVSANTLFVYDTNNRRASIPKSLRTEMRGLIHYLPLILSHMRSCAHGRVYGAVLLVLPLLKWPMTSHNRPMGEIVGFW</sequence>
<dbReference type="OrthoDB" id="1680482at2759"/>